<name>A0A8K0WL96_9HYPO</name>
<dbReference type="PANTHER" id="PTHR42080">
    <property type="entry name" value="SRR1 DOMAIN-CONTAINING PROTEIN"/>
    <property type="match status" value="1"/>
</dbReference>
<dbReference type="Proteomes" id="UP000813444">
    <property type="component" value="Unassembled WGS sequence"/>
</dbReference>
<evidence type="ECO:0000259" key="2">
    <source>
        <dbReference type="Pfam" id="PF07985"/>
    </source>
</evidence>
<comment type="caution">
    <text evidence="3">The sequence shown here is derived from an EMBL/GenBank/DDBJ whole genome shotgun (WGS) entry which is preliminary data.</text>
</comment>
<reference evidence="3" key="1">
    <citation type="journal article" date="2021" name="Nat. Commun.">
        <title>Genetic determinants of endophytism in the Arabidopsis root mycobiome.</title>
        <authorList>
            <person name="Mesny F."/>
            <person name="Miyauchi S."/>
            <person name="Thiergart T."/>
            <person name="Pickel B."/>
            <person name="Atanasova L."/>
            <person name="Karlsson M."/>
            <person name="Huettel B."/>
            <person name="Barry K.W."/>
            <person name="Haridas S."/>
            <person name="Chen C."/>
            <person name="Bauer D."/>
            <person name="Andreopoulos W."/>
            <person name="Pangilinan J."/>
            <person name="LaButti K."/>
            <person name="Riley R."/>
            <person name="Lipzen A."/>
            <person name="Clum A."/>
            <person name="Drula E."/>
            <person name="Henrissat B."/>
            <person name="Kohler A."/>
            <person name="Grigoriev I.V."/>
            <person name="Martin F.M."/>
            <person name="Hacquard S."/>
        </authorList>
    </citation>
    <scope>NUCLEOTIDE SEQUENCE</scope>
    <source>
        <strain evidence="3">MPI-CAGE-CH-0235</strain>
    </source>
</reference>
<dbReference type="PANTHER" id="PTHR42080:SF1">
    <property type="entry name" value="SRR1-LIKE DOMAIN-CONTAINING PROTEIN"/>
    <property type="match status" value="1"/>
</dbReference>
<feature type="compositionally biased region" description="Basic residues" evidence="1">
    <location>
        <begin position="26"/>
        <end position="45"/>
    </location>
</feature>
<evidence type="ECO:0000313" key="3">
    <source>
        <dbReference type="EMBL" id="KAH7308718.1"/>
    </source>
</evidence>
<feature type="region of interest" description="Disordered" evidence="1">
    <location>
        <begin position="1"/>
        <end position="62"/>
    </location>
</feature>
<evidence type="ECO:0000313" key="4">
    <source>
        <dbReference type="Proteomes" id="UP000813444"/>
    </source>
</evidence>
<organism evidence="3 4">
    <name type="scientific">Stachybotrys elegans</name>
    <dbReference type="NCBI Taxonomy" id="80388"/>
    <lineage>
        <taxon>Eukaryota</taxon>
        <taxon>Fungi</taxon>
        <taxon>Dikarya</taxon>
        <taxon>Ascomycota</taxon>
        <taxon>Pezizomycotina</taxon>
        <taxon>Sordariomycetes</taxon>
        <taxon>Hypocreomycetidae</taxon>
        <taxon>Hypocreales</taxon>
        <taxon>Stachybotryaceae</taxon>
        <taxon>Stachybotrys</taxon>
    </lineage>
</organism>
<feature type="region of interest" description="Disordered" evidence="1">
    <location>
        <begin position="233"/>
        <end position="272"/>
    </location>
</feature>
<dbReference type="OrthoDB" id="5318346at2759"/>
<evidence type="ECO:0000256" key="1">
    <source>
        <dbReference type="SAM" id="MobiDB-lite"/>
    </source>
</evidence>
<gene>
    <name evidence="3" type="ORF">B0I35DRAFT_483239</name>
</gene>
<dbReference type="AlphaFoldDB" id="A0A8K0WL96"/>
<keyword evidence="4" id="KW-1185">Reference proteome</keyword>
<accession>A0A8K0WL96</accession>
<feature type="domain" description="SRR1-like" evidence="2">
    <location>
        <begin position="91"/>
        <end position="254"/>
    </location>
</feature>
<sequence>MPKDPAEPNKAPSRQGGESEWIVVKNKSRASRNRPPRRPQAHHLSKQPLDEDGVNPPRSPSDIEAEYRKIRSQWEQTSCYSQLCQLVAANADSARCLSHAVCLGIGTFDPPDGGWESKRRTFIQLTAFLVMVEEIERITKASITCYFQEPIFSQSDIDFIRNLGHQVVDSPDGFGKVDSHSLLFGVHLYRPIYVSALHTLPAIFVGTGWHVWDQVTLTQTDDLENLKHMETSYTKTPFPEDSSTTAFSSTSIYWQPPGSSEPPSAPAKSPET</sequence>
<proteinExistence type="predicted"/>
<dbReference type="EMBL" id="JAGPNK010000015">
    <property type="protein sequence ID" value="KAH7308718.1"/>
    <property type="molecule type" value="Genomic_DNA"/>
</dbReference>
<dbReference type="Pfam" id="PF07985">
    <property type="entry name" value="SRR1"/>
    <property type="match status" value="1"/>
</dbReference>
<dbReference type="InterPro" id="IPR012942">
    <property type="entry name" value="SRR1-like"/>
</dbReference>
<protein>
    <recommendedName>
        <fullName evidence="2">SRR1-like domain-containing protein</fullName>
    </recommendedName>
</protein>
<feature type="compositionally biased region" description="Polar residues" evidence="1">
    <location>
        <begin position="233"/>
        <end position="253"/>
    </location>
</feature>